<dbReference type="EMBL" id="KZ825798">
    <property type="protein sequence ID" value="PYH99876.1"/>
    <property type="molecule type" value="Genomic_DNA"/>
</dbReference>
<protein>
    <submittedName>
        <fullName evidence="2">Uncharacterized protein</fullName>
    </submittedName>
</protein>
<accession>A0A319DQI1</accession>
<feature type="region of interest" description="Disordered" evidence="1">
    <location>
        <begin position="1"/>
        <end position="46"/>
    </location>
</feature>
<name>A0A319DQI1_9EURO</name>
<evidence type="ECO:0000256" key="1">
    <source>
        <dbReference type="SAM" id="MobiDB-lite"/>
    </source>
</evidence>
<dbReference type="VEuPathDB" id="FungiDB:BO71DRAFT_367940"/>
<dbReference type="OrthoDB" id="4167490at2759"/>
<organism evidence="2 3">
    <name type="scientific">Aspergillus ellipticus CBS 707.79</name>
    <dbReference type="NCBI Taxonomy" id="1448320"/>
    <lineage>
        <taxon>Eukaryota</taxon>
        <taxon>Fungi</taxon>
        <taxon>Dikarya</taxon>
        <taxon>Ascomycota</taxon>
        <taxon>Pezizomycotina</taxon>
        <taxon>Eurotiomycetes</taxon>
        <taxon>Eurotiomycetidae</taxon>
        <taxon>Eurotiales</taxon>
        <taxon>Aspergillaceae</taxon>
        <taxon>Aspergillus</taxon>
        <taxon>Aspergillus subgen. Circumdati</taxon>
    </lineage>
</organism>
<gene>
    <name evidence="2" type="ORF">BO71DRAFT_367940</name>
</gene>
<reference evidence="2 3" key="1">
    <citation type="submission" date="2018-02" db="EMBL/GenBank/DDBJ databases">
        <title>The genomes of Aspergillus section Nigri reveals drivers in fungal speciation.</title>
        <authorList>
            <consortium name="DOE Joint Genome Institute"/>
            <person name="Vesth T.C."/>
            <person name="Nybo J."/>
            <person name="Theobald S."/>
            <person name="Brandl J."/>
            <person name="Frisvad J.C."/>
            <person name="Nielsen K.F."/>
            <person name="Lyhne E.K."/>
            <person name="Kogle M.E."/>
            <person name="Kuo A."/>
            <person name="Riley R."/>
            <person name="Clum A."/>
            <person name="Nolan M."/>
            <person name="Lipzen A."/>
            <person name="Salamov A."/>
            <person name="Henrissat B."/>
            <person name="Wiebenga A."/>
            <person name="De vries R.P."/>
            <person name="Grigoriev I.V."/>
            <person name="Mortensen U.H."/>
            <person name="Andersen M.R."/>
            <person name="Baker S.E."/>
        </authorList>
    </citation>
    <scope>NUCLEOTIDE SEQUENCE [LARGE SCALE GENOMIC DNA]</scope>
    <source>
        <strain evidence="2 3">CBS 707.79</strain>
    </source>
</reference>
<dbReference type="Proteomes" id="UP000247810">
    <property type="component" value="Unassembled WGS sequence"/>
</dbReference>
<dbReference type="STRING" id="1448320.A0A319DQI1"/>
<sequence>MLTPIRVRGRRRKRTAEENNGPKPIPSGPKGGRPFKTREETLHSSQARISKRARLLVAKPTTQRKKLSSLESLPVELIERIFLYSLNVNFGRSSLPLKAAVSSERVYRALILLAFWDDSSTLIAGTHNSEAAISRILRPIDYHPLSDADRRHLQDAILRCKWCTIPLLMAQLPDLMHLCIQRHWFGAGIVMAPDQEDALNLFLAKEIDIRIFEGMDGPSNTDTNNTSQASTHYTLTINPLVSITITHHETNQVITHPILGIFQIPPKFLDGVPENSGTKGFTSPDHIHLLETLRIASGFNRTELTRPTVAISRPSLQQGIHTALVESNRKALTILLKIDEYHFRCENTPFTNDHNPAVATPYTLPAEHFRTAVRVNRHDPTFFQLLVRASTESVPADDSEITEWAMQRGDVFGRWLLDLMLHLPKQIEAARTNPAEQAVFYLGRANSQRELARRYLREVLDVEELGSWMEETAFDVSQLWSIPGA</sequence>
<proteinExistence type="predicted"/>
<keyword evidence="3" id="KW-1185">Reference proteome</keyword>
<evidence type="ECO:0000313" key="3">
    <source>
        <dbReference type="Proteomes" id="UP000247810"/>
    </source>
</evidence>
<evidence type="ECO:0000313" key="2">
    <source>
        <dbReference type="EMBL" id="PYH99876.1"/>
    </source>
</evidence>
<dbReference type="AlphaFoldDB" id="A0A319DQI1"/>